<dbReference type="PANTHER" id="PTHR19965">
    <property type="entry name" value="RNA AND EXPORT FACTOR BINDING PROTEIN"/>
    <property type="match status" value="1"/>
</dbReference>
<accession>G0MKY2</accession>
<dbReference type="SMART" id="SM00360">
    <property type="entry name" value="RRM"/>
    <property type="match status" value="1"/>
</dbReference>
<evidence type="ECO:0000313" key="4">
    <source>
        <dbReference type="EMBL" id="EGT34736.1"/>
    </source>
</evidence>
<organism evidence="5">
    <name type="scientific">Caenorhabditis brenneri</name>
    <name type="common">Nematode worm</name>
    <dbReference type="NCBI Taxonomy" id="135651"/>
    <lineage>
        <taxon>Eukaryota</taxon>
        <taxon>Metazoa</taxon>
        <taxon>Ecdysozoa</taxon>
        <taxon>Nematoda</taxon>
        <taxon>Chromadorea</taxon>
        <taxon>Rhabditida</taxon>
        <taxon>Rhabditina</taxon>
        <taxon>Rhabditomorpha</taxon>
        <taxon>Rhabditoidea</taxon>
        <taxon>Rhabditidae</taxon>
        <taxon>Peloderinae</taxon>
        <taxon>Caenorhabditis</taxon>
    </lineage>
</organism>
<keyword evidence="1" id="KW-0694">RNA-binding</keyword>
<dbReference type="PANTHER" id="PTHR19965:SF82">
    <property type="entry name" value="THO COMPLEX SUBUNIT 4"/>
    <property type="match status" value="1"/>
</dbReference>
<evidence type="ECO:0000259" key="3">
    <source>
        <dbReference type="SMART" id="SM00360"/>
    </source>
</evidence>
<feature type="region of interest" description="Disordered" evidence="2">
    <location>
        <begin position="13"/>
        <end position="66"/>
    </location>
</feature>
<sequence length="200" mass="22595">MAPIVVDAPLSAAIKRNKTGKNLKRSSKKQSPKPSKSFSRRTGKPNTSKPVREFWSAQRRPSSSNENRLVRINLSNLAPTVTREDLRELFNEYSIKNVSVHFDLNRVAIGTGDVTLFKRDADRLIHNLSGVAIDNQEIKFDTINKENILSRVSVPNGKKPMSMKKKPTRAHQIVKGKKEQKVKMTIEELDAELDAYMNNA</sequence>
<dbReference type="GO" id="GO:0005634">
    <property type="term" value="C:nucleus"/>
    <property type="evidence" value="ECO:0007669"/>
    <property type="project" value="TreeGrafter"/>
</dbReference>
<protein>
    <recommendedName>
        <fullName evidence="3">RRM domain-containing protein</fullName>
    </recommendedName>
</protein>
<dbReference type="eggNOG" id="KOG0533">
    <property type="taxonomic scope" value="Eukaryota"/>
</dbReference>
<keyword evidence="5" id="KW-1185">Reference proteome</keyword>
<gene>
    <name evidence="4" type="ORF">CAEBREN_07749</name>
</gene>
<dbReference type="STRING" id="135651.G0MKY2"/>
<evidence type="ECO:0000256" key="1">
    <source>
        <dbReference type="ARBA" id="ARBA00022884"/>
    </source>
</evidence>
<dbReference type="SUPFAM" id="SSF54928">
    <property type="entry name" value="RNA-binding domain, RBD"/>
    <property type="match status" value="1"/>
</dbReference>
<feature type="compositionally biased region" description="Basic residues" evidence="2">
    <location>
        <begin position="15"/>
        <end position="31"/>
    </location>
</feature>
<dbReference type="InterPro" id="IPR000504">
    <property type="entry name" value="RRM_dom"/>
</dbReference>
<dbReference type="Proteomes" id="UP000008068">
    <property type="component" value="Unassembled WGS sequence"/>
</dbReference>
<dbReference type="InterPro" id="IPR051229">
    <property type="entry name" value="ALYREF_mRNA_export"/>
</dbReference>
<feature type="domain" description="RRM" evidence="3">
    <location>
        <begin position="71"/>
        <end position="141"/>
    </location>
</feature>
<reference evidence="5" key="1">
    <citation type="submission" date="2011-07" db="EMBL/GenBank/DDBJ databases">
        <authorList>
            <consortium name="Caenorhabditis brenneri Sequencing and Analysis Consortium"/>
            <person name="Wilson R.K."/>
        </authorList>
    </citation>
    <scope>NUCLEOTIDE SEQUENCE [LARGE SCALE GENOMIC DNA]</scope>
    <source>
        <strain evidence="5">PB2801</strain>
    </source>
</reference>
<dbReference type="GO" id="GO:0003729">
    <property type="term" value="F:mRNA binding"/>
    <property type="evidence" value="ECO:0007669"/>
    <property type="project" value="TreeGrafter"/>
</dbReference>
<dbReference type="GO" id="GO:0006406">
    <property type="term" value="P:mRNA export from nucleus"/>
    <property type="evidence" value="ECO:0007669"/>
    <property type="project" value="TreeGrafter"/>
</dbReference>
<dbReference type="HOGENOM" id="CLU_075908_0_0_1"/>
<evidence type="ECO:0000256" key="2">
    <source>
        <dbReference type="SAM" id="MobiDB-lite"/>
    </source>
</evidence>
<dbReference type="Gene3D" id="3.30.70.330">
    <property type="match status" value="1"/>
</dbReference>
<proteinExistence type="predicted"/>
<dbReference type="AlphaFoldDB" id="G0MKY2"/>
<evidence type="ECO:0000313" key="5">
    <source>
        <dbReference type="Proteomes" id="UP000008068"/>
    </source>
</evidence>
<dbReference type="EMBL" id="GL379799">
    <property type="protein sequence ID" value="EGT34736.1"/>
    <property type="molecule type" value="Genomic_DNA"/>
</dbReference>
<dbReference type="InParanoid" id="G0MKY2"/>
<name>G0MKY2_CAEBE</name>
<dbReference type="InterPro" id="IPR035979">
    <property type="entry name" value="RBD_domain_sf"/>
</dbReference>
<dbReference type="InterPro" id="IPR012677">
    <property type="entry name" value="Nucleotide-bd_a/b_plait_sf"/>
</dbReference>
<dbReference type="OrthoDB" id="1049195at2759"/>